<evidence type="ECO:0000313" key="2">
    <source>
        <dbReference type="Proteomes" id="UP000008372"/>
    </source>
</evidence>
<dbReference type="EMBL" id="BAEK01000005">
    <property type="protein sequence ID" value="GAC03051.1"/>
    <property type="molecule type" value="Genomic_DNA"/>
</dbReference>
<name>A0ABQ0I171_9ALTE</name>
<dbReference type="RefSeq" id="WP_008301893.1">
    <property type="nucleotide sequence ID" value="NZ_BAEK01000005.1"/>
</dbReference>
<dbReference type="GO" id="GO:0008854">
    <property type="term" value="F:exodeoxyribonuclease V activity"/>
    <property type="evidence" value="ECO:0007669"/>
    <property type="project" value="UniProtKB-EC"/>
</dbReference>
<dbReference type="Gene3D" id="3.40.50.300">
    <property type="entry name" value="P-loop containing nucleotide triphosphate hydrolases"/>
    <property type="match status" value="2"/>
</dbReference>
<comment type="caution">
    <text evidence="1">The sequence shown here is derived from an EMBL/GenBank/DDBJ whole genome shotgun (WGS) entry which is preliminary data.</text>
</comment>
<reference evidence="1 2" key="1">
    <citation type="journal article" date="2014" name="Environ. Microbiol.">
        <title>Comparative genomics of the marine bacterial genus Glaciecola reveals the high degree of genomic diversity and genomic characteristic for cold adaptation.</title>
        <authorList>
            <person name="Qin Q.L."/>
            <person name="Xie B.B."/>
            <person name="Yu Y."/>
            <person name="Shu Y.L."/>
            <person name="Rong J.C."/>
            <person name="Zhang Y.J."/>
            <person name="Zhao D.L."/>
            <person name="Chen X.L."/>
            <person name="Zhang X.Y."/>
            <person name="Chen B."/>
            <person name="Zhou B.C."/>
            <person name="Zhang Y.Z."/>
        </authorList>
    </citation>
    <scope>NUCLEOTIDE SEQUENCE [LARGE SCALE GENOMIC DNA]</scope>
    <source>
        <strain evidence="1 2">NO2</strain>
    </source>
</reference>
<protein>
    <submittedName>
        <fullName evidence="1">Exodeoxyribonuclease V alpha subunit</fullName>
        <ecNumber evidence="1">3.1.11.5</ecNumber>
    </submittedName>
</protein>
<dbReference type="Proteomes" id="UP000008372">
    <property type="component" value="Unassembled WGS sequence"/>
</dbReference>
<dbReference type="SUPFAM" id="SSF52540">
    <property type="entry name" value="P-loop containing nucleoside triphosphate hydrolases"/>
    <property type="match status" value="2"/>
</dbReference>
<keyword evidence="1" id="KW-0378">Hydrolase</keyword>
<dbReference type="Gene3D" id="2.30.30.940">
    <property type="match status" value="1"/>
</dbReference>
<dbReference type="InterPro" id="IPR027417">
    <property type="entry name" value="P-loop_NTPase"/>
</dbReference>
<accession>A0ABQ0I171</accession>
<gene>
    <name evidence="1" type="primary">recD</name>
    <name evidence="1" type="ORF">GAGA_0186</name>
</gene>
<sequence length="742" mass="83620">MRAASINFEDHAVTLTGVVSHIIHTARDNRGASAIFQLNTEGQKLVTVAEFETINSIPLVGEIWRVTGEHVSDHTYGSQFKVEDATKLQPDEHLCPKVLADFLIHNANFAGINRFWAKKLVSVYENKLFNLLSGNDVDELAKNKKLKMSSVLISNLLNGWQKVTQESALNTFFQSKCLPLELIETTRQLLGDKAVEHIKKNPYLLYPINSVRAPNRNWSELDKTIRKHFNIRKNDRRRAISFVESLLYSDFSQQGHMALPIDSVQEALGTESIELELNEIERIESDYPTLCLNNETQTIQVLGHHAIEKTVNALLRKRLIRLNSDKENVRVDVEATLIKLSALGIKLDDIQLRALNNICNSTLSIIDGCTMTGKSLVVRSAIDALIENGENVWLISPSSYDEELGLFRIVAESVQRFITKSKSRNRRGALNESFVIIDEAQSIDFLSLCRLLKCLPITARICFVGDHKKLPPLGPGNMFHQLSLSDSNIVTRLGHSYDSTSSNGLHALRKALSETDGQFDVEVIPTEDFVSRKNISIYQTTEISHEALSNLTANLWLETFERYDVAPTVVCANTLLCERINEQIQQVRFYRKKAPSISVGEKVFYESDPVLFKSKCAFLNIASGVFAVIREIFEEPLFVRGRECFVSISIGGETLELSKDDMACLSLRYSITAHNLQGKKIDNAMVVLDNAFLIDKAWLYTVVAAARERMLLVGSYECLKKAVSDRKYSSIRYFGIPLRLEV</sequence>
<proteinExistence type="predicted"/>
<evidence type="ECO:0000313" key="1">
    <source>
        <dbReference type="EMBL" id="GAC03051.1"/>
    </source>
</evidence>
<organism evidence="1 2">
    <name type="scientific">Paraglaciecola agarilytica NO2</name>
    <dbReference type="NCBI Taxonomy" id="1125747"/>
    <lineage>
        <taxon>Bacteria</taxon>
        <taxon>Pseudomonadati</taxon>
        <taxon>Pseudomonadota</taxon>
        <taxon>Gammaproteobacteria</taxon>
        <taxon>Alteromonadales</taxon>
        <taxon>Alteromonadaceae</taxon>
        <taxon>Paraglaciecola</taxon>
    </lineage>
</organism>
<dbReference type="EC" id="3.1.11.5" evidence="1"/>
<dbReference type="Pfam" id="PF13604">
    <property type="entry name" value="AAA_30"/>
    <property type="match status" value="1"/>
</dbReference>
<keyword evidence="2" id="KW-1185">Reference proteome</keyword>